<accession>A0ABV4XUA8</accession>
<dbReference type="PANTHER" id="PTHR34235">
    <property type="entry name" value="SLR1203 PROTEIN-RELATED"/>
    <property type="match status" value="1"/>
</dbReference>
<comment type="caution">
    <text evidence="1">The sequence shown here is derived from an EMBL/GenBank/DDBJ whole genome shotgun (WGS) entry which is preliminary data.</text>
</comment>
<proteinExistence type="predicted"/>
<keyword evidence="2" id="KW-1185">Reference proteome</keyword>
<evidence type="ECO:0000313" key="2">
    <source>
        <dbReference type="Proteomes" id="UP001576784"/>
    </source>
</evidence>
<reference evidence="1 2" key="1">
    <citation type="submission" date="2024-09" db="EMBL/GenBank/DDBJ databases">
        <title>Floridaenema gen nov. (Aerosakkonemataceae, Aerosakkonematales ord. nov., Cyanobacteria) from benthic tropical and subtropical fresh waters, with the description of four new species.</title>
        <authorList>
            <person name="Moretto J.A."/>
            <person name="Berthold D.E."/>
            <person name="Lefler F.W."/>
            <person name="Huang I.-S."/>
            <person name="Laughinghouse H. IV."/>
        </authorList>
    </citation>
    <scope>NUCLEOTIDE SEQUENCE [LARGE SCALE GENOMIC DNA]</scope>
    <source>
        <strain evidence="1 2">BLCC-F50</strain>
    </source>
</reference>
<dbReference type="Proteomes" id="UP001576784">
    <property type="component" value="Unassembled WGS sequence"/>
</dbReference>
<dbReference type="RefSeq" id="WP_413264891.1">
    <property type="nucleotide sequence ID" value="NZ_JBHFNR010000148.1"/>
</dbReference>
<dbReference type="InterPro" id="IPR002636">
    <property type="entry name" value="DUF29"/>
</dbReference>
<dbReference type="Gene3D" id="1.20.1220.20">
    <property type="entry name" value="Uncharcterised protein PF01724"/>
    <property type="match status" value="1"/>
</dbReference>
<name>A0ABV4XUA8_9CYAN</name>
<dbReference type="EMBL" id="JBHFNR010000148">
    <property type="protein sequence ID" value="MFB2895252.1"/>
    <property type="molecule type" value="Genomic_DNA"/>
</dbReference>
<gene>
    <name evidence="1" type="ORF">ACE1CI_20285</name>
</gene>
<dbReference type="PANTHER" id="PTHR34235:SF4">
    <property type="entry name" value="SLR0291 PROTEIN"/>
    <property type="match status" value="1"/>
</dbReference>
<sequence length="81" mass="9377">MATIREQRRKVTDLLQESPSLKSSLDEILKKAWADGRDLAVRETLMELRTFPSEISYTWQEIENPDFFPGVMSDSDTDLLN</sequence>
<organism evidence="1 2">
    <name type="scientific">Floridaenema flaviceps BLCC-F50</name>
    <dbReference type="NCBI Taxonomy" id="3153642"/>
    <lineage>
        <taxon>Bacteria</taxon>
        <taxon>Bacillati</taxon>
        <taxon>Cyanobacteriota</taxon>
        <taxon>Cyanophyceae</taxon>
        <taxon>Oscillatoriophycideae</taxon>
        <taxon>Aerosakkonematales</taxon>
        <taxon>Aerosakkonemataceae</taxon>
        <taxon>Floridanema</taxon>
        <taxon>Floridanema flaviceps</taxon>
    </lineage>
</organism>
<protein>
    <submittedName>
        <fullName evidence="1">DUF29 family protein</fullName>
    </submittedName>
</protein>
<evidence type="ECO:0000313" key="1">
    <source>
        <dbReference type="EMBL" id="MFB2895252.1"/>
    </source>
</evidence>
<dbReference type="Pfam" id="PF01724">
    <property type="entry name" value="DUF29"/>
    <property type="match status" value="1"/>
</dbReference>